<comment type="caution">
    <text evidence="6">The sequence shown here is derived from an EMBL/GenBank/DDBJ whole genome shotgun (WGS) entry which is preliminary data.</text>
</comment>
<sequence length="364" mass="42418">MWIPNMQIFESSVLIFGALFGLLWAMHIFVSWTKVKTMAWILLIASIWLLSGAYFFSMTHLVYPYFYALHFPFVFLCGPLFLHYYRLVVREVDSKFFNFHLIPSCLALFVILPYLLMDLDSKIKFLEGFRTGKMSFYHVLIMSLNVGVKVSILSYLTPIIFLNLPLLKRSNEISRESKGIFIFIIILIYIDLLIGLIGFFIKSFFLVKLSALLLPLNLFIFFILSSRYPEIVIGLQKELKRNRYENSKIKNLDVNFILEKLEEIFKSERAFADEDISLPKVAEELKISPHQLSQILNEKLNQTFPQYVNSYRVNEAKKLMVEDSNRSILSIAFAVGFNSKASFNRSFKNISGFTPQEFRKSTQK</sequence>
<keyword evidence="2" id="KW-0238">DNA-binding</keyword>
<dbReference type="GO" id="GO:0003700">
    <property type="term" value="F:DNA-binding transcription factor activity"/>
    <property type="evidence" value="ECO:0007669"/>
    <property type="project" value="InterPro"/>
</dbReference>
<keyword evidence="4" id="KW-0472">Membrane</keyword>
<dbReference type="PANTHER" id="PTHR43280:SF29">
    <property type="entry name" value="ARAC-FAMILY TRANSCRIPTIONAL REGULATOR"/>
    <property type="match status" value="1"/>
</dbReference>
<keyword evidence="4" id="KW-0812">Transmembrane</keyword>
<dbReference type="InterPro" id="IPR009057">
    <property type="entry name" value="Homeodomain-like_sf"/>
</dbReference>
<dbReference type="PRINTS" id="PR00032">
    <property type="entry name" value="HTHARAC"/>
</dbReference>
<dbReference type="OrthoDB" id="9799319at2"/>
<gene>
    <name evidence="6" type="ORF">EHQ58_17380</name>
</gene>
<keyword evidence="1" id="KW-0805">Transcription regulation</keyword>
<dbReference type="GO" id="GO:0043565">
    <property type="term" value="F:sequence-specific DNA binding"/>
    <property type="evidence" value="ECO:0007669"/>
    <property type="project" value="InterPro"/>
</dbReference>
<feature type="transmembrane region" description="Helical" evidence="4">
    <location>
        <begin position="37"/>
        <end position="56"/>
    </location>
</feature>
<dbReference type="PROSITE" id="PS00041">
    <property type="entry name" value="HTH_ARAC_FAMILY_1"/>
    <property type="match status" value="1"/>
</dbReference>
<dbReference type="Gene3D" id="1.10.10.60">
    <property type="entry name" value="Homeodomain-like"/>
    <property type="match status" value="2"/>
</dbReference>
<dbReference type="AlphaFoldDB" id="A0A4V6QM29"/>
<feature type="transmembrane region" description="Helical" evidence="4">
    <location>
        <begin position="62"/>
        <end position="85"/>
    </location>
</feature>
<proteinExistence type="predicted"/>
<keyword evidence="4" id="KW-1133">Transmembrane helix</keyword>
<dbReference type="PROSITE" id="PS01124">
    <property type="entry name" value="HTH_ARAC_FAMILY_2"/>
    <property type="match status" value="1"/>
</dbReference>
<dbReference type="InterPro" id="IPR018060">
    <property type="entry name" value="HTH_AraC"/>
</dbReference>
<feature type="domain" description="HTH araC/xylS-type" evidence="5">
    <location>
        <begin position="255"/>
        <end position="361"/>
    </location>
</feature>
<dbReference type="EMBL" id="RQGD01000046">
    <property type="protein sequence ID" value="TGL56395.1"/>
    <property type="molecule type" value="Genomic_DNA"/>
</dbReference>
<accession>A0A4V6QM29</accession>
<keyword evidence="7" id="KW-1185">Reference proteome</keyword>
<dbReference type="SMART" id="SM00342">
    <property type="entry name" value="HTH_ARAC"/>
    <property type="match status" value="1"/>
</dbReference>
<dbReference type="PANTHER" id="PTHR43280">
    <property type="entry name" value="ARAC-FAMILY TRANSCRIPTIONAL REGULATOR"/>
    <property type="match status" value="1"/>
</dbReference>
<evidence type="ECO:0000256" key="1">
    <source>
        <dbReference type="ARBA" id="ARBA00023015"/>
    </source>
</evidence>
<dbReference type="SUPFAM" id="SSF46689">
    <property type="entry name" value="Homeodomain-like"/>
    <property type="match status" value="1"/>
</dbReference>
<reference evidence="6" key="1">
    <citation type="journal article" date="2019" name="PLoS Negl. Trop. Dis.">
        <title>Revisiting the worldwide diversity of Leptospira species in the environment.</title>
        <authorList>
            <person name="Vincent A.T."/>
            <person name="Schiettekatte O."/>
            <person name="Bourhy P."/>
            <person name="Veyrier F.J."/>
            <person name="Picardeau M."/>
        </authorList>
    </citation>
    <scope>NUCLEOTIDE SEQUENCE [LARGE SCALE GENOMIC DNA]</scope>
    <source>
        <strain evidence="6">201702476</strain>
    </source>
</reference>
<organism evidence="6 7">
    <name type="scientific">Leptospira ognonensis</name>
    <dbReference type="NCBI Taxonomy" id="2484945"/>
    <lineage>
        <taxon>Bacteria</taxon>
        <taxon>Pseudomonadati</taxon>
        <taxon>Spirochaetota</taxon>
        <taxon>Spirochaetia</taxon>
        <taxon>Leptospirales</taxon>
        <taxon>Leptospiraceae</taxon>
        <taxon>Leptospira</taxon>
    </lineage>
</organism>
<dbReference type="InterPro" id="IPR020449">
    <property type="entry name" value="Tscrpt_reg_AraC-type_HTH"/>
</dbReference>
<evidence type="ECO:0000256" key="2">
    <source>
        <dbReference type="ARBA" id="ARBA00023125"/>
    </source>
</evidence>
<feature type="transmembrane region" description="Helical" evidence="4">
    <location>
        <begin position="136"/>
        <end position="167"/>
    </location>
</feature>
<dbReference type="InterPro" id="IPR018062">
    <property type="entry name" value="HTH_AraC-typ_CS"/>
</dbReference>
<feature type="transmembrane region" description="Helical" evidence="4">
    <location>
        <begin position="12"/>
        <end position="30"/>
    </location>
</feature>
<dbReference type="Proteomes" id="UP000297693">
    <property type="component" value="Unassembled WGS sequence"/>
</dbReference>
<dbReference type="Pfam" id="PF12833">
    <property type="entry name" value="HTH_18"/>
    <property type="match status" value="1"/>
</dbReference>
<feature type="transmembrane region" description="Helical" evidence="4">
    <location>
        <begin position="205"/>
        <end position="224"/>
    </location>
</feature>
<feature type="transmembrane region" description="Helical" evidence="4">
    <location>
        <begin position="179"/>
        <end position="199"/>
    </location>
</feature>
<evidence type="ECO:0000313" key="7">
    <source>
        <dbReference type="Proteomes" id="UP000297693"/>
    </source>
</evidence>
<evidence type="ECO:0000313" key="6">
    <source>
        <dbReference type="EMBL" id="TGL56395.1"/>
    </source>
</evidence>
<evidence type="ECO:0000256" key="3">
    <source>
        <dbReference type="ARBA" id="ARBA00023163"/>
    </source>
</evidence>
<evidence type="ECO:0000256" key="4">
    <source>
        <dbReference type="SAM" id="Phobius"/>
    </source>
</evidence>
<protein>
    <submittedName>
        <fullName evidence="6">AraC family transcriptional regulator</fullName>
    </submittedName>
</protein>
<keyword evidence="3" id="KW-0804">Transcription</keyword>
<name>A0A4V6QM29_9LEPT</name>
<evidence type="ECO:0000259" key="5">
    <source>
        <dbReference type="PROSITE" id="PS01124"/>
    </source>
</evidence>
<feature type="transmembrane region" description="Helical" evidence="4">
    <location>
        <begin position="97"/>
        <end position="116"/>
    </location>
</feature>